<evidence type="ECO:0000313" key="1">
    <source>
        <dbReference type="EMBL" id="SET45730.1"/>
    </source>
</evidence>
<organism evidence="1 2">
    <name type="scientific">Nonomuraea wenchangensis</name>
    <dbReference type="NCBI Taxonomy" id="568860"/>
    <lineage>
        <taxon>Bacteria</taxon>
        <taxon>Bacillati</taxon>
        <taxon>Actinomycetota</taxon>
        <taxon>Actinomycetes</taxon>
        <taxon>Streptosporangiales</taxon>
        <taxon>Streptosporangiaceae</taxon>
        <taxon>Nonomuraea</taxon>
    </lineage>
</organism>
<proteinExistence type="predicted"/>
<dbReference type="STRING" id="568860.SAMN05421811_10392"/>
<keyword evidence="2" id="KW-1185">Reference proteome</keyword>
<accession>A0A1I0EJX6</accession>
<sequence>MGRMVVFVCVGCGAVLTTPVSQVALPVHAAQKFGHELLPALLESGTYAVDPEPSGPPRRRWEEVGADEAAARGVYAPVYTLSYGPPGRVGVAPGDVRGTVLIPERCDGYCLGLDGRDGPNLACEGCGQAVATRIDDCTLWQVVWLDPRAVRPVGVEAPARRVVGWEALREEHPGTPPVEQPGRWSPVWTAAVAVALARLLAVSGGKRMAVPDGPVAEAFRKAIDILLPPGAPTREMVLAGPGLPAAITDIALVPQHPQTGEVWPTDARAVVPLAADVWMYLAFHDDRRLVPAASGMPDGVRRDDPPPLLPWRPFRPDWEMFVSTLALLPEVRQPWLRAIYDQVRERRYQHPFW</sequence>
<gene>
    <name evidence="1" type="ORF">SAMN05421811_10392</name>
</gene>
<dbReference type="Proteomes" id="UP000199361">
    <property type="component" value="Unassembled WGS sequence"/>
</dbReference>
<evidence type="ECO:0000313" key="2">
    <source>
        <dbReference type="Proteomes" id="UP000199361"/>
    </source>
</evidence>
<reference evidence="1 2" key="1">
    <citation type="submission" date="2016-10" db="EMBL/GenBank/DDBJ databases">
        <authorList>
            <person name="de Groot N.N."/>
        </authorList>
    </citation>
    <scope>NUCLEOTIDE SEQUENCE [LARGE SCALE GENOMIC DNA]</scope>
    <source>
        <strain evidence="1 2">CGMCC 4.5598</strain>
    </source>
</reference>
<dbReference type="AlphaFoldDB" id="A0A1I0EJX6"/>
<protein>
    <submittedName>
        <fullName evidence="1">Uncharacterized protein</fullName>
    </submittedName>
</protein>
<dbReference type="EMBL" id="FOHX01000003">
    <property type="protein sequence ID" value="SET45730.1"/>
    <property type="molecule type" value="Genomic_DNA"/>
</dbReference>
<name>A0A1I0EJX6_9ACTN</name>